<sequence length="200" mass="22677">MATHQRWVETHEKRVELEEELESRLSDFEHIVVRWELDTFVQNLGKLGYNPAAYICNNPNCEKFDYESRVAGETACGMYLSQNYPLSGTEQEELLEKGMEAVDVPLHSVSVPLETIEIVVGPEDLSEEFKILGWYCSTECARTSDTPSGYFAVTCSVYVLHPPDIKRTSVAPDIHRVLGPTPDRPRHRVADFLAGIETHH</sequence>
<dbReference type="Proteomes" id="UP001597052">
    <property type="component" value="Unassembled WGS sequence"/>
</dbReference>
<proteinExistence type="predicted"/>
<dbReference type="EMBL" id="JBHUDM010000005">
    <property type="protein sequence ID" value="MFD1643484.1"/>
    <property type="molecule type" value="Genomic_DNA"/>
</dbReference>
<dbReference type="AlphaFoldDB" id="A0ABD6DE82"/>
<reference evidence="1 2" key="1">
    <citation type="journal article" date="2019" name="Int. J. Syst. Evol. Microbiol.">
        <title>The Global Catalogue of Microorganisms (GCM) 10K type strain sequencing project: providing services to taxonomists for standard genome sequencing and annotation.</title>
        <authorList>
            <consortium name="The Broad Institute Genomics Platform"/>
            <consortium name="The Broad Institute Genome Sequencing Center for Infectious Disease"/>
            <person name="Wu L."/>
            <person name="Ma J."/>
        </authorList>
    </citation>
    <scope>NUCLEOTIDE SEQUENCE [LARGE SCALE GENOMIC DNA]</scope>
    <source>
        <strain evidence="1 2">CGMCC 1.10593</strain>
    </source>
</reference>
<gene>
    <name evidence="1" type="ORF">ACFSBW_16535</name>
</gene>
<evidence type="ECO:0000313" key="2">
    <source>
        <dbReference type="Proteomes" id="UP001597052"/>
    </source>
</evidence>
<dbReference type="RefSeq" id="WP_256397122.1">
    <property type="nucleotide sequence ID" value="NZ_JANHDJ010000006.1"/>
</dbReference>
<protein>
    <submittedName>
        <fullName evidence="1">Uncharacterized protein</fullName>
    </submittedName>
</protein>
<organism evidence="1 2">
    <name type="scientific">Halohasta litorea</name>
    <dbReference type="NCBI Taxonomy" id="869891"/>
    <lineage>
        <taxon>Archaea</taxon>
        <taxon>Methanobacteriati</taxon>
        <taxon>Methanobacteriota</taxon>
        <taxon>Stenosarchaea group</taxon>
        <taxon>Halobacteria</taxon>
        <taxon>Halobacteriales</taxon>
        <taxon>Haloferacaceae</taxon>
        <taxon>Halohasta</taxon>
    </lineage>
</organism>
<comment type="caution">
    <text evidence="1">The sequence shown here is derived from an EMBL/GenBank/DDBJ whole genome shotgun (WGS) entry which is preliminary data.</text>
</comment>
<name>A0ABD6DE82_9EURY</name>
<evidence type="ECO:0000313" key="1">
    <source>
        <dbReference type="EMBL" id="MFD1643484.1"/>
    </source>
</evidence>
<keyword evidence="2" id="KW-1185">Reference proteome</keyword>
<accession>A0ABD6DE82</accession>